<protein>
    <recommendedName>
        <fullName evidence="4">DUF2252 domain-containing protein</fullName>
    </recommendedName>
</protein>
<dbReference type="EMBL" id="BFEA01000012">
    <property type="protein sequence ID" value="GBG60574.1"/>
    <property type="molecule type" value="Genomic_DNA"/>
</dbReference>
<evidence type="ECO:0000256" key="1">
    <source>
        <dbReference type="SAM" id="MobiDB-lite"/>
    </source>
</evidence>
<evidence type="ECO:0008006" key="4">
    <source>
        <dbReference type="Google" id="ProtNLM"/>
    </source>
</evidence>
<dbReference type="Proteomes" id="UP000265515">
    <property type="component" value="Unassembled WGS sequence"/>
</dbReference>
<dbReference type="InterPro" id="IPR018721">
    <property type="entry name" value="DUF2252"/>
</dbReference>
<name>A0A388JRY3_CHABU</name>
<evidence type="ECO:0000313" key="2">
    <source>
        <dbReference type="EMBL" id="GBG60574.1"/>
    </source>
</evidence>
<sequence>MNATSLTLGLGEGDEDGGNMRDALVVMAIERWNTKIPPAARAFKFKKMAGSPLAFYRGTNHIFWEDFSDVKMLQQFGNKYTRTWLSGDCHADNFGTFGSEKGGLMFGMNDFDESVVGDYQLDVWRLAISLVLVAKANGEEGELGKQDMQKGVILAFARKYLETLQDFSVMTHPECSVVPQRVYNGQLIEDNASTKLLEFLEIIKNTYTKKKLLKRWCEKVDKQWLFRSDKRKKLVPCGTEEKAAVIKALKTFHPAIRGIGMKDKLHTWVKDVAFRINVGLGACGLLRYYLLVEDDQGDTHILEAKCQPPTTPYLMTKCLSTRLDLKKRFRNEGERFTEALKAMSLVVEPFDGWVQLTEAVHPGAAGYYSIRRISEYKETYPLVNSPSASGKLSKLPIRKGEPLKEMAETFAWVLATQHVSVARKMEMGRPSVKGGRRLGRDGFLADQLGNAVLKGEGFDAASETDNSEDGVQRSISELALKLERVSSPSPSLSGADDDGGATGASKGPRFRDEILKLTGSQPGSFEEAVWEISRKYAAQVEKDYNAFRKYLWTKD</sequence>
<accession>A0A388JRY3</accession>
<proteinExistence type="predicted"/>
<dbReference type="PANTHER" id="PTHR39441:SF1">
    <property type="entry name" value="DUF2252 DOMAIN-CONTAINING PROTEIN"/>
    <property type="match status" value="1"/>
</dbReference>
<keyword evidence="3" id="KW-1185">Reference proteome</keyword>
<dbReference type="OrthoDB" id="9975454at2759"/>
<dbReference type="PANTHER" id="PTHR39441">
    <property type="entry name" value="DUF2252 DOMAIN-CONTAINING PROTEIN"/>
    <property type="match status" value="1"/>
</dbReference>
<dbReference type="Gramene" id="GBG60574">
    <property type="protein sequence ID" value="GBG60574"/>
    <property type="gene ID" value="CBR_g8596"/>
</dbReference>
<feature type="region of interest" description="Disordered" evidence="1">
    <location>
        <begin position="486"/>
        <end position="512"/>
    </location>
</feature>
<organism evidence="2 3">
    <name type="scientific">Chara braunii</name>
    <name type="common">Braun's stonewort</name>
    <dbReference type="NCBI Taxonomy" id="69332"/>
    <lineage>
        <taxon>Eukaryota</taxon>
        <taxon>Viridiplantae</taxon>
        <taxon>Streptophyta</taxon>
        <taxon>Charophyceae</taxon>
        <taxon>Charales</taxon>
        <taxon>Characeae</taxon>
        <taxon>Chara</taxon>
    </lineage>
</organism>
<dbReference type="Pfam" id="PF10009">
    <property type="entry name" value="DUF2252"/>
    <property type="match status" value="1"/>
</dbReference>
<evidence type="ECO:0000313" key="3">
    <source>
        <dbReference type="Proteomes" id="UP000265515"/>
    </source>
</evidence>
<comment type="caution">
    <text evidence="2">The sequence shown here is derived from an EMBL/GenBank/DDBJ whole genome shotgun (WGS) entry which is preliminary data.</text>
</comment>
<gene>
    <name evidence="2" type="ORF">CBR_g8596</name>
</gene>
<dbReference type="AlphaFoldDB" id="A0A388JRY3"/>
<reference evidence="2 3" key="1">
    <citation type="journal article" date="2018" name="Cell">
        <title>The Chara Genome: Secondary Complexity and Implications for Plant Terrestrialization.</title>
        <authorList>
            <person name="Nishiyama T."/>
            <person name="Sakayama H."/>
            <person name="Vries J.D."/>
            <person name="Buschmann H."/>
            <person name="Saint-Marcoux D."/>
            <person name="Ullrich K.K."/>
            <person name="Haas F.B."/>
            <person name="Vanderstraeten L."/>
            <person name="Becker D."/>
            <person name="Lang D."/>
            <person name="Vosolsobe S."/>
            <person name="Rombauts S."/>
            <person name="Wilhelmsson P.K.I."/>
            <person name="Janitza P."/>
            <person name="Kern R."/>
            <person name="Heyl A."/>
            <person name="Rumpler F."/>
            <person name="Villalobos L.I.A.C."/>
            <person name="Clay J.M."/>
            <person name="Skokan R."/>
            <person name="Toyoda A."/>
            <person name="Suzuki Y."/>
            <person name="Kagoshima H."/>
            <person name="Schijlen E."/>
            <person name="Tajeshwar N."/>
            <person name="Catarino B."/>
            <person name="Hetherington A.J."/>
            <person name="Saltykova A."/>
            <person name="Bonnot C."/>
            <person name="Breuninger H."/>
            <person name="Symeonidi A."/>
            <person name="Radhakrishnan G.V."/>
            <person name="Van Nieuwerburgh F."/>
            <person name="Deforce D."/>
            <person name="Chang C."/>
            <person name="Karol K.G."/>
            <person name="Hedrich R."/>
            <person name="Ulvskov P."/>
            <person name="Glockner G."/>
            <person name="Delwiche C.F."/>
            <person name="Petrasek J."/>
            <person name="Van de Peer Y."/>
            <person name="Friml J."/>
            <person name="Beilby M."/>
            <person name="Dolan L."/>
            <person name="Kohara Y."/>
            <person name="Sugano S."/>
            <person name="Fujiyama A."/>
            <person name="Delaux P.-M."/>
            <person name="Quint M."/>
            <person name="TheiBen G."/>
            <person name="Hagemann M."/>
            <person name="Harholt J."/>
            <person name="Dunand C."/>
            <person name="Zachgo S."/>
            <person name="Langdale J."/>
            <person name="Maumus F."/>
            <person name="Straeten D.V.D."/>
            <person name="Gould S.B."/>
            <person name="Rensing S.A."/>
        </authorList>
    </citation>
    <scope>NUCLEOTIDE SEQUENCE [LARGE SCALE GENOMIC DNA]</scope>
    <source>
        <strain evidence="2 3">S276</strain>
    </source>
</reference>
<dbReference type="OMA" id="VAFRINV"/>